<evidence type="ECO:0008006" key="4">
    <source>
        <dbReference type="Google" id="ProtNLM"/>
    </source>
</evidence>
<keyword evidence="3" id="KW-1185">Reference proteome</keyword>
<gene>
    <name evidence="2" type="ORF">GCM10011374_20710</name>
</gene>
<dbReference type="EMBL" id="BMEQ01000009">
    <property type="protein sequence ID" value="GGG57789.1"/>
    <property type="molecule type" value="Genomic_DNA"/>
</dbReference>
<keyword evidence="1" id="KW-0732">Signal</keyword>
<accession>A0A917LVH4</accession>
<reference evidence="2" key="2">
    <citation type="submission" date="2020-09" db="EMBL/GenBank/DDBJ databases">
        <authorList>
            <person name="Sun Q."/>
            <person name="Zhou Y."/>
        </authorList>
    </citation>
    <scope>NUCLEOTIDE SEQUENCE</scope>
    <source>
        <strain evidence="2">CGMCC 1.12187</strain>
    </source>
</reference>
<organism evidence="2 3">
    <name type="scientific">Kocuria dechangensis</name>
    <dbReference type="NCBI Taxonomy" id="1176249"/>
    <lineage>
        <taxon>Bacteria</taxon>
        <taxon>Bacillati</taxon>
        <taxon>Actinomycetota</taxon>
        <taxon>Actinomycetes</taxon>
        <taxon>Micrococcales</taxon>
        <taxon>Micrococcaceae</taxon>
        <taxon>Kocuria</taxon>
    </lineage>
</organism>
<dbReference type="RefSeq" id="WP_188536888.1">
    <property type="nucleotide sequence ID" value="NZ_BMEQ01000009.1"/>
</dbReference>
<dbReference type="PANTHER" id="PTHR35271:SF1">
    <property type="entry name" value="ABC TRANSPORTER, SUBSTRATE-BINDING LIPOPROTEIN"/>
    <property type="match status" value="1"/>
</dbReference>
<protein>
    <recommendedName>
        <fullName evidence="4">Sugar ABC transporter substrate-binding protein</fullName>
    </recommendedName>
</protein>
<name>A0A917LVH4_9MICC</name>
<dbReference type="Gene3D" id="3.40.50.2300">
    <property type="match status" value="2"/>
</dbReference>
<dbReference type="SUPFAM" id="SSF53822">
    <property type="entry name" value="Periplasmic binding protein-like I"/>
    <property type="match status" value="1"/>
</dbReference>
<dbReference type="Proteomes" id="UP000638848">
    <property type="component" value="Unassembled WGS sequence"/>
</dbReference>
<sequence>MKRLFPLTAALASSALLLTGCGGSGTSGSGGESGAAAEEATVGISQFVEHPSLDAAREGFLEALAEGGYTEGENLTVDLQNASGDQGTSTSIASNFASSDADLLLAIATPSAQGLAQSVTDRPVLFTAVTDPVEAGLVESLESPGGNVTGTTDMNPVAEQIALIKQLDPEATSVGIIYSSGETNSQVQVDLAKEAAAEEGLEVVEKAVTNTSEVAQAAESFDTDAIYVPTDNKVVSGLEAVVSAAETKQIPLVAGEGDSVERGALITKGIDYQQLGRQTGEMALRILKDGEEPASMPVESQEETELIINLQAAERMGVEVPQQLRDSADRVIE</sequence>
<comment type="caution">
    <text evidence="2">The sequence shown here is derived from an EMBL/GenBank/DDBJ whole genome shotgun (WGS) entry which is preliminary data.</text>
</comment>
<dbReference type="InterPro" id="IPR007487">
    <property type="entry name" value="ABC_transpt-TYRBP-like"/>
</dbReference>
<proteinExistence type="predicted"/>
<feature type="signal peptide" evidence="1">
    <location>
        <begin position="1"/>
        <end position="18"/>
    </location>
</feature>
<evidence type="ECO:0000313" key="2">
    <source>
        <dbReference type="EMBL" id="GGG57789.1"/>
    </source>
</evidence>
<dbReference type="AlphaFoldDB" id="A0A917LVH4"/>
<dbReference type="Pfam" id="PF04392">
    <property type="entry name" value="ABC_sub_bind"/>
    <property type="match status" value="1"/>
</dbReference>
<dbReference type="InterPro" id="IPR028082">
    <property type="entry name" value="Peripla_BP_I"/>
</dbReference>
<dbReference type="CDD" id="cd06325">
    <property type="entry name" value="PBP1_ABC_unchar_transporter"/>
    <property type="match status" value="1"/>
</dbReference>
<evidence type="ECO:0000313" key="3">
    <source>
        <dbReference type="Proteomes" id="UP000638848"/>
    </source>
</evidence>
<dbReference type="PROSITE" id="PS51257">
    <property type="entry name" value="PROKAR_LIPOPROTEIN"/>
    <property type="match status" value="1"/>
</dbReference>
<dbReference type="PANTHER" id="PTHR35271">
    <property type="entry name" value="ABC TRANSPORTER, SUBSTRATE-BINDING LIPOPROTEIN-RELATED"/>
    <property type="match status" value="1"/>
</dbReference>
<evidence type="ECO:0000256" key="1">
    <source>
        <dbReference type="SAM" id="SignalP"/>
    </source>
</evidence>
<feature type="chain" id="PRO_5038985654" description="Sugar ABC transporter substrate-binding protein" evidence="1">
    <location>
        <begin position="19"/>
        <end position="333"/>
    </location>
</feature>
<reference evidence="2" key="1">
    <citation type="journal article" date="2014" name="Int. J. Syst. Evol. Microbiol.">
        <title>Complete genome sequence of Corynebacterium casei LMG S-19264T (=DSM 44701T), isolated from a smear-ripened cheese.</title>
        <authorList>
            <consortium name="US DOE Joint Genome Institute (JGI-PGF)"/>
            <person name="Walter F."/>
            <person name="Albersmeier A."/>
            <person name="Kalinowski J."/>
            <person name="Ruckert C."/>
        </authorList>
    </citation>
    <scope>NUCLEOTIDE SEQUENCE</scope>
    <source>
        <strain evidence="2">CGMCC 1.12187</strain>
    </source>
</reference>